<proteinExistence type="predicted"/>
<evidence type="ECO:0000313" key="3">
    <source>
        <dbReference type="Proteomes" id="UP001174934"/>
    </source>
</evidence>
<accession>A0AA39XL05</accession>
<organism evidence="2 3">
    <name type="scientific">Bombardia bombarda</name>
    <dbReference type="NCBI Taxonomy" id="252184"/>
    <lineage>
        <taxon>Eukaryota</taxon>
        <taxon>Fungi</taxon>
        <taxon>Dikarya</taxon>
        <taxon>Ascomycota</taxon>
        <taxon>Pezizomycotina</taxon>
        <taxon>Sordariomycetes</taxon>
        <taxon>Sordariomycetidae</taxon>
        <taxon>Sordariales</taxon>
        <taxon>Lasiosphaeriaceae</taxon>
        <taxon>Bombardia</taxon>
    </lineage>
</organism>
<dbReference type="PANTHER" id="PTHR35186">
    <property type="entry name" value="ANK_REP_REGION DOMAIN-CONTAINING PROTEIN"/>
    <property type="match status" value="1"/>
</dbReference>
<comment type="caution">
    <text evidence="2">The sequence shown here is derived from an EMBL/GenBank/DDBJ whole genome shotgun (WGS) entry which is preliminary data.</text>
</comment>
<reference evidence="2" key="1">
    <citation type="submission" date="2023-06" db="EMBL/GenBank/DDBJ databases">
        <title>Genome-scale phylogeny and comparative genomics of the fungal order Sordariales.</title>
        <authorList>
            <consortium name="Lawrence Berkeley National Laboratory"/>
            <person name="Hensen N."/>
            <person name="Bonometti L."/>
            <person name="Westerberg I."/>
            <person name="Brannstrom I.O."/>
            <person name="Guillou S."/>
            <person name="Cros-Aarteil S."/>
            <person name="Calhoun S."/>
            <person name="Haridas S."/>
            <person name="Kuo A."/>
            <person name="Mondo S."/>
            <person name="Pangilinan J."/>
            <person name="Riley R."/>
            <person name="LaButti K."/>
            <person name="Andreopoulos B."/>
            <person name="Lipzen A."/>
            <person name="Chen C."/>
            <person name="Yanf M."/>
            <person name="Daum C."/>
            <person name="Ng V."/>
            <person name="Clum A."/>
            <person name="Steindorff A."/>
            <person name="Ohm R."/>
            <person name="Martin F."/>
            <person name="Silar P."/>
            <person name="Natvig D."/>
            <person name="Lalanne C."/>
            <person name="Gautier V."/>
            <person name="Ament-velasquez S.L."/>
            <person name="Kruys A."/>
            <person name="Hutchinson M.I."/>
            <person name="Powell A.J."/>
            <person name="Barry K."/>
            <person name="Miller A.N."/>
            <person name="Grigoriev I.V."/>
            <person name="Debuchy R."/>
            <person name="Gladieux P."/>
            <person name="Thoren M.H."/>
            <person name="Johannesson H."/>
        </authorList>
    </citation>
    <scope>NUCLEOTIDE SEQUENCE</scope>
    <source>
        <strain evidence="2">SMH3391-2</strain>
    </source>
</reference>
<protein>
    <recommendedName>
        <fullName evidence="1">DUF7580 domain-containing protein</fullName>
    </recommendedName>
</protein>
<evidence type="ECO:0000259" key="1">
    <source>
        <dbReference type="Pfam" id="PF24476"/>
    </source>
</evidence>
<name>A0AA39XL05_9PEZI</name>
<evidence type="ECO:0000313" key="2">
    <source>
        <dbReference type="EMBL" id="KAK0635957.1"/>
    </source>
</evidence>
<dbReference type="PANTHER" id="PTHR35186:SF4">
    <property type="entry name" value="PRION-INHIBITION AND PROPAGATION HELO DOMAIN-CONTAINING PROTEIN"/>
    <property type="match status" value="1"/>
</dbReference>
<dbReference type="EMBL" id="JAULSR010000001">
    <property type="protein sequence ID" value="KAK0635957.1"/>
    <property type="molecule type" value="Genomic_DNA"/>
</dbReference>
<dbReference type="AlphaFoldDB" id="A0AA39XL05"/>
<keyword evidence="3" id="KW-1185">Reference proteome</keyword>
<gene>
    <name evidence="2" type="ORF">B0T17DRAFT_503454</name>
</gene>
<sequence>MSGFEVAGAVLGAISLVISALEHYKAGKGIANSFLKWHGHLDTLIFRLKDQKISFYFNILNLLRSVGLEDCSSLSPEECVSMLRDAETGRMIEDYLGHLSGTFLEVVGRYETCLQTLLTHISGLRRVPHLKTLLEDLNEENLSLKVIISGLKAQQEHTAREPSHDAAKLATKLGQVQANAASLFSALCKGYTCQCRSKHRAMIRLDSRVSLQRERRQKGARAREPTTFNLVLPHEAELFQEALVIILEDDKDVSNRTSAQAAWSQGQILRLELIANMLAHAQESAITMVHGEFEQSHADITLQGLLEQGYLDEDARLTPKQQTILALDIASSILQLQQTSWFSSPWNSRTIKFLISRSAATTSFSSISALPRAFVEEHLHRNATAPGPDPKTALLELAILLLEIWHHKPLELWAAKLADSLKVDTVEFRRIAAIRWLELTSERLPPHYLTAVEQCLAVCSGRLRYWDDGNFRRHYCENIIGPLLESCKAWIGVGAMD</sequence>
<dbReference type="InterPro" id="IPR056002">
    <property type="entry name" value="DUF7580"/>
</dbReference>
<dbReference type="Pfam" id="PF24476">
    <property type="entry name" value="DUF7580"/>
    <property type="match status" value="1"/>
</dbReference>
<dbReference type="Proteomes" id="UP001174934">
    <property type="component" value="Unassembled WGS sequence"/>
</dbReference>
<feature type="domain" description="DUF7580" evidence="1">
    <location>
        <begin position="172"/>
        <end position="488"/>
    </location>
</feature>